<dbReference type="InterPro" id="IPR036388">
    <property type="entry name" value="WH-like_DNA-bd_sf"/>
</dbReference>
<dbReference type="Gene3D" id="3.40.50.150">
    <property type="entry name" value="Vaccinia Virus protein VP39"/>
    <property type="match status" value="1"/>
</dbReference>
<dbReference type="SUPFAM" id="SSF46785">
    <property type="entry name" value="Winged helix' DNA-binding domain"/>
    <property type="match status" value="1"/>
</dbReference>
<dbReference type="Pfam" id="PF13489">
    <property type="entry name" value="Methyltransf_23"/>
    <property type="match status" value="1"/>
</dbReference>
<dbReference type="NCBIfam" id="TIGR04543">
    <property type="entry name" value="ketoArg_3Met"/>
    <property type="match status" value="1"/>
</dbReference>
<evidence type="ECO:0000313" key="1">
    <source>
        <dbReference type="EMBL" id="MDC0675724.1"/>
    </source>
</evidence>
<dbReference type="CDD" id="cd02440">
    <property type="entry name" value="AdoMet_MTases"/>
    <property type="match status" value="1"/>
</dbReference>
<keyword evidence="1" id="KW-0489">Methyltransferase</keyword>
<dbReference type="EC" id="2.1.1.243" evidence="1"/>
<keyword evidence="1" id="KW-0808">Transferase</keyword>
<dbReference type="GO" id="GO:0032259">
    <property type="term" value="P:methylation"/>
    <property type="evidence" value="ECO:0007669"/>
    <property type="project" value="UniProtKB-KW"/>
</dbReference>
<proteinExistence type="predicted"/>
<dbReference type="EMBL" id="JAQNDN010000028">
    <property type="protein sequence ID" value="MDC0675724.1"/>
    <property type="molecule type" value="Genomic_DNA"/>
</dbReference>
<organism evidence="1 2">
    <name type="scientific">Nannocystis radixulma</name>
    <dbReference type="NCBI Taxonomy" id="2995305"/>
    <lineage>
        <taxon>Bacteria</taxon>
        <taxon>Pseudomonadati</taxon>
        <taxon>Myxococcota</taxon>
        <taxon>Polyangia</taxon>
        <taxon>Nannocystales</taxon>
        <taxon>Nannocystaceae</taxon>
        <taxon>Nannocystis</taxon>
    </lineage>
</organism>
<dbReference type="Proteomes" id="UP001217838">
    <property type="component" value="Unassembled WGS sequence"/>
</dbReference>
<dbReference type="InterPro" id="IPR036390">
    <property type="entry name" value="WH_DNA-bd_sf"/>
</dbReference>
<gene>
    <name evidence="1" type="ORF">POL58_48800</name>
</gene>
<dbReference type="InterPro" id="IPR030899">
    <property type="entry name" value="MrsA"/>
</dbReference>
<dbReference type="Gene3D" id="1.10.10.10">
    <property type="entry name" value="Winged helix-like DNA-binding domain superfamily/Winged helix DNA-binding domain"/>
    <property type="match status" value="1"/>
</dbReference>
<comment type="caution">
    <text evidence="1">The sequence shown here is derived from an EMBL/GenBank/DDBJ whole genome shotgun (WGS) entry which is preliminary data.</text>
</comment>
<reference evidence="1 2" key="1">
    <citation type="submission" date="2022-11" db="EMBL/GenBank/DDBJ databases">
        <title>Minimal conservation of predation-associated metabolite biosynthetic gene clusters underscores biosynthetic potential of Myxococcota including descriptions for ten novel species: Archangium lansinium sp. nov., Myxococcus landrumus sp. nov., Nannocystis bai.</title>
        <authorList>
            <person name="Ahearne A."/>
            <person name="Stevens C."/>
            <person name="Dowd S."/>
        </authorList>
    </citation>
    <scope>NUCLEOTIDE SEQUENCE [LARGE SCALE GENOMIC DNA]</scope>
    <source>
        <strain evidence="1 2">NCELM</strain>
    </source>
</reference>
<dbReference type="GO" id="GO:0008168">
    <property type="term" value="F:methyltransferase activity"/>
    <property type="evidence" value="ECO:0007669"/>
    <property type="project" value="UniProtKB-KW"/>
</dbReference>
<dbReference type="RefSeq" id="WP_272011157.1">
    <property type="nucleotide sequence ID" value="NZ_JAQNDN010000028.1"/>
</dbReference>
<keyword evidence="2" id="KW-1185">Reference proteome</keyword>
<dbReference type="SUPFAM" id="SSF53335">
    <property type="entry name" value="S-adenosyl-L-methionine-dependent methyltransferases"/>
    <property type="match status" value="1"/>
</dbReference>
<accession>A0ABT5BNI3</accession>
<name>A0ABT5BNI3_9BACT</name>
<evidence type="ECO:0000313" key="2">
    <source>
        <dbReference type="Proteomes" id="UP001217838"/>
    </source>
</evidence>
<sequence length="349" mass="38471">MPERAHVSTIDTATFEDGLIEAIEPIRQFALATAIFHLFEAGIYDRIDDAPSSVAELASALGHDRAKLQGLLSYLRNEELVTLDDGEVALTRRGRALAKYRAWYTMLIGGYGQTFMAIGDHLGVGSGGAARDIVHVGVGSCGISRHDAFPLTQELIDKMRRKPEVVCDLGCGNGMYLVEFCRYFPGLRAVGIEPSEASCAAARDFIAEAGFSDRIEIVCNSAVEFVADPKATKPDLYVLGFVLHEILGQEGERGVIDFLSKIRAENRGAHVVVIEVSDQIDEAKQMQHGLARAYYNPYYLLHYFTNQKLETHEYWMSVFARSGFEVLARATTSAEVDSTGFELGYLLRA</sequence>
<protein>
    <submittedName>
        <fullName evidence="1">2-ketoarginine methyltransferase</fullName>
        <ecNumber evidence="1">2.1.1.243</ecNumber>
    </submittedName>
</protein>
<dbReference type="InterPro" id="IPR029063">
    <property type="entry name" value="SAM-dependent_MTases_sf"/>
</dbReference>